<dbReference type="NCBIfam" id="TIGR02141">
    <property type="entry name" value="modB_ABC"/>
    <property type="match status" value="1"/>
</dbReference>
<comment type="similarity">
    <text evidence="11">Belongs to the binding-protein-dependent transport system permease family. CysTW subfamily.</text>
</comment>
<dbReference type="SUPFAM" id="SSF161098">
    <property type="entry name" value="MetI-like"/>
    <property type="match status" value="1"/>
</dbReference>
<evidence type="ECO:0000313" key="14">
    <source>
        <dbReference type="Proteomes" id="UP001500213"/>
    </source>
</evidence>
<dbReference type="InterPro" id="IPR005667">
    <property type="entry name" value="Sulph_transpt2"/>
</dbReference>
<keyword evidence="4 11" id="KW-0500">Molybdenum</keyword>
<keyword evidence="11" id="KW-1003">Cell membrane</keyword>
<dbReference type="EMBL" id="BAABBX010000004">
    <property type="protein sequence ID" value="GAA4184715.1"/>
    <property type="molecule type" value="Genomic_DNA"/>
</dbReference>
<evidence type="ECO:0000256" key="2">
    <source>
        <dbReference type="ARBA" id="ARBA00011779"/>
    </source>
</evidence>
<comment type="subcellular location">
    <subcellularLocation>
        <location evidence="10">Cell membrane</location>
        <topology evidence="10">Multi-pass membrane protein</topology>
    </subcellularLocation>
    <subcellularLocation>
        <location evidence="1">Membrane</location>
        <topology evidence="1">Multi-pass membrane protein</topology>
    </subcellularLocation>
</comment>
<dbReference type="RefSeq" id="WP_344773623.1">
    <property type="nucleotide sequence ID" value="NZ_BAABBX010000004.1"/>
</dbReference>
<proteinExistence type="inferred from homology"/>
<dbReference type="PROSITE" id="PS50928">
    <property type="entry name" value="ABC_TM1"/>
    <property type="match status" value="1"/>
</dbReference>
<evidence type="ECO:0000256" key="3">
    <source>
        <dbReference type="ARBA" id="ARBA00022448"/>
    </source>
</evidence>
<dbReference type="NCBIfam" id="TIGR01581">
    <property type="entry name" value="Mo_ABC_porter"/>
    <property type="match status" value="1"/>
</dbReference>
<dbReference type="InterPro" id="IPR000515">
    <property type="entry name" value="MetI-like"/>
</dbReference>
<accession>A0ABP8AIV6</accession>
<dbReference type="PANTHER" id="PTHR30406">
    <property type="entry name" value="SULFATE TRANSPORT SYSTEM PERMEASE PROTEIN"/>
    <property type="match status" value="1"/>
</dbReference>
<dbReference type="Gene3D" id="1.10.3720.10">
    <property type="entry name" value="MetI-like"/>
    <property type="match status" value="1"/>
</dbReference>
<name>A0ABP8AIV6_9MICO</name>
<dbReference type="Pfam" id="PF00528">
    <property type="entry name" value="BPD_transp_1"/>
    <property type="match status" value="1"/>
</dbReference>
<keyword evidence="14" id="KW-1185">Reference proteome</keyword>
<evidence type="ECO:0000256" key="6">
    <source>
        <dbReference type="ARBA" id="ARBA00022989"/>
    </source>
</evidence>
<organism evidence="13 14">
    <name type="scientific">Gryllotalpicola kribbensis</name>
    <dbReference type="NCBI Taxonomy" id="993084"/>
    <lineage>
        <taxon>Bacteria</taxon>
        <taxon>Bacillati</taxon>
        <taxon>Actinomycetota</taxon>
        <taxon>Actinomycetes</taxon>
        <taxon>Micrococcales</taxon>
        <taxon>Microbacteriaceae</taxon>
        <taxon>Gryllotalpicola</taxon>
    </lineage>
</organism>
<dbReference type="CDD" id="cd06261">
    <property type="entry name" value="TM_PBP2"/>
    <property type="match status" value="1"/>
</dbReference>
<keyword evidence="6 10" id="KW-1133">Transmembrane helix</keyword>
<evidence type="ECO:0000256" key="9">
    <source>
        <dbReference type="ARBA" id="ARBA00025323"/>
    </source>
</evidence>
<dbReference type="InterPro" id="IPR035906">
    <property type="entry name" value="MetI-like_sf"/>
</dbReference>
<feature type="transmembrane region" description="Helical" evidence="10">
    <location>
        <begin position="12"/>
        <end position="38"/>
    </location>
</feature>
<evidence type="ECO:0000259" key="12">
    <source>
        <dbReference type="PROSITE" id="PS50928"/>
    </source>
</evidence>
<comment type="function">
    <text evidence="9">Part of the ABC transporter complex CysAWTP (TC 3.A.1.6.1) involved in sulfate/thiosulfate import. Probably responsible for the translocation of the substrate across the membrane.</text>
</comment>
<dbReference type="InterPro" id="IPR006469">
    <property type="entry name" value="NifC_ABC_porter"/>
</dbReference>
<feature type="transmembrane region" description="Helical" evidence="10">
    <location>
        <begin position="94"/>
        <end position="116"/>
    </location>
</feature>
<dbReference type="PANTHER" id="PTHR30406:SF8">
    <property type="entry name" value="SULFATE TRANSPORT SYSTEM PERMEASE PROTEIN CYST"/>
    <property type="match status" value="1"/>
</dbReference>
<evidence type="ECO:0000256" key="4">
    <source>
        <dbReference type="ARBA" id="ARBA00022505"/>
    </source>
</evidence>
<reference evidence="14" key="1">
    <citation type="journal article" date="2019" name="Int. J. Syst. Evol. Microbiol.">
        <title>The Global Catalogue of Microorganisms (GCM) 10K type strain sequencing project: providing services to taxonomists for standard genome sequencing and annotation.</title>
        <authorList>
            <consortium name="The Broad Institute Genomics Platform"/>
            <consortium name="The Broad Institute Genome Sequencing Center for Infectious Disease"/>
            <person name="Wu L."/>
            <person name="Ma J."/>
        </authorList>
    </citation>
    <scope>NUCLEOTIDE SEQUENCE [LARGE SCALE GENOMIC DNA]</scope>
    <source>
        <strain evidence="14">JCM 17593</strain>
    </source>
</reference>
<evidence type="ECO:0000256" key="1">
    <source>
        <dbReference type="ARBA" id="ARBA00004141"/>
    </source>
</evidence>
<keyword evidence="3 10" id="KW-0813">Transport</keyword>
<sequence>MSAHGPAGRRSYPAWLWIPAGIGALFVLLPLVAIVAHVDWPRFGRLITSTSSLDALRLSVETALLSTLVCVVLGVPMAVVLARGRFRGQSIARALVLVPLVMPPVVSGLALLYTVGSRGLLGPALQGLGLQVPFSTAAVVLAQSFVSLPFVVISLEGALRTVTAAHDEIAFAYGASRTQVLLKITLPSLGPALVSGTVLSFARALGEFGATITVAGSLQGVTRTLPLEIYLQNNLDPDAAVALSLLLVVLALVVVFAAGRPWRRAVRAELLDAFNGEGSKPTPDLVTAGGG</sequence>
<feature type="transmembrane region" description="Helical" evidence="10">
    <location>
        <begin position="136"/>
        <end position="159"/>
    </location>
</feature>
<evidence type="ECO:0000256" key="7">
    <source>
        <dbReference type="ARBA" id="ARBA00023032"/>
    </source>
</evidence>
<evidence type="ECO:0000313" key="13">
    <source>
        <dbReference type="EMBL" id="GAA4184715.1"/>
    </source>
</evidence>
<comment type="function">
    <text evidence="11">Part of the binding-protein-dependent transport system for molybdenum; probably responsible for the translocation of the substrate across the membrane.</text>
</comment>
<comment type="caution">
    <text evidence="13">The sequence shown here is derived from an EMBL/GenBank/DDBJ whole genome shotgun (WGS) entry which is preliminary data.</text>
</comment>
<feature type="transmembrane region" description="Helical" evidence="10">
    <location>
        <begin position="58"/>
        <end position="82"/>
    </location>
</feature>
<keyword evidence="8 10" id="KW-0472">Membrane</keyword>
<keyword evidence="7" id="KW-0764">Sulfate transport</keyword>
<evidence type="ECO:0000256" key="5">
    <source>
        <dbReference type="ARBA" id="ARBA00022692"/>
    </source>
</evidence>
<gene>
    <name evidence="13" type="ORF">GCM10022288_05790</name>
</gene>
<feature type="domain" description="ABC transmembrane type-1" evidence="12">
    <location>
        <begin position="56"/>
        <end position="258"/>
    </location>
</feature>
<protein>
    <recommendedName>
        <fullName evidence="11">Molybdenum transport system permease</fullName>
    </recommendedName>
</protein>
<feature type="transmembrane region" description="Helical" evidence="10">
    <location>
        <begin position="239"/>
        <end position="258"/>
    </location>
</feature>
<dbReference type="Proteomes" id="UP001500213">
    <property type="component" value="Unassembled WGS sequence"/>
</dbReference>
<feature type="transmembrane region" description="Helical" evidence="10">
    <location>
        <begin position="180"/>
        <end position="202"/>
    </location>
</feature>
<evidence type="ECO:0000256" key="8">
    <source>
        <dbReference type="ARBA" id="ARBA00023136"/>
    </source>
</evidence>
<dbReference type="InterPro" id="IPR011867">
    <property type="entry name" value="ModB_ABC"/>
</dbReference>
<comment type="subunit">
    <text evidence="2">The complex is composed of two ATP-binding proteins (CysA), two transmembrane proteins (CysT and CysW) and a solute-binding protein (CysP).</text>
</comment>
<keyword evidence="5 10" id="KW-0812">Transmembrane</keyword>
<evidence type="ECO:0000256" key="11">
    <source>
        <dbReference type="RuleBase" id="RU365097"/>
    </source>
</evidence>
<evidence type="ECO:0000256" key="10">
    <source>
        <dbReference type="RuleBase" id="RU363032"/>
    </source>
</evidence>